<comment type="caution">
    <text evidence="1">The sequence shown here is derived from an EMBL/GenBank/DDBJ whole genome shotgun (WGS) entry which is preliminary data.</text>
</comment>
<reference evidence="1 2" key="1">
    <citation type="journal article" date="2018" name="Nat. Genet.">
        <title>The Rosa genome provides new insights in the design of modern roses.</title>
        <authorList>
            <person name="Bendahmane M."/>
        </authorList>
    </citation>
    <scope>NUCLEOTIDE SEQUENCE [LARGE SCALE GENOMIC DNA]</scope>
    <source>
        <strain evidence="2">cv. Old Blush</strain>
    </source>
</reference>
<dbReference type="Proteomes" id="UP000238479">
    <property type="component" value="Chromosome 2"/>
</dbReference>
<sequence length="56" mass="6315">MRKTGPKPSKSGSIPVFVVKPTGLKPNWPNFLIYIKIIFLMRFQSIIGQETGFTCT</sequence>
<dbReference type="AlphaFoldDB" id="A0A2P6RRH4"/>
<dbReference type="Gramene" id="PRQ49033">
    <property type="protein sequence ID" value="PRQ49033"/>
    <property type="gene ID" value="RchiOBHm_Chr2g0117371"/>
</dbReference>
<protein>
    <submittedName>
        <fullName evidence="1">Uncharacterized protein</fullName>
    </submittedName>
</protein>
<organism evidence="1 2">
    <name type="scientific">Rosa chinensis</name>
    <name type="common">China rose</name>
    <dbReference type="NCBI Taxonomy" id="74649"/>
    <lineage>
        <taxon>Eukaryota</taxon>
        <taxon>Viridiplantae</taxon>
        <taxon>Streptophyta</taxon>
        <taxon>Embryophyta</taxon>
        <taxon>Tracheophyta</taxon>
        <taxon>Spermatophyta</taxon>
        <taxon>Magnoliopsida</taxon>
        <taxon>eudicotyledons</taxon>
        <taxon>Gunneridae</taxon>
        <taxon>Pentapetalae</taxon>
        <taxon>rosids</taxon>
        <taxon>fabids</taxon>
        <taxon>Rosales</taxon>
        <taxon>Rosaceae</taxon>
        <taxon>Rosoideae</taxon>
        <taxon>Rosoideae incertae sedis</taxon>
        <taxon>Rosa</taxon>
    </lineage>
</organism>
<dbReference type="EMBL" id="PDCK01000040">
    <property type="protein sequence ID" value="PRQ49033.1"/>
    <property type="molecule type" value="Genomic_DNA"/>
</dbReference>
<proteinExistence type="predicted"/>
<accession>A0A2P6RRH4</accession>
<keyword evidence="2" id="KW-1185">Reference proteome</keyword>
<name>A0A2P6RRH4_ROSCH</name>
<evidence type="ECO:0000313" key="1">
    <source>
        <dbReference type="EMBL" id="PRQ49033.1"/>
    </source>
</evidence>
<gene>
    <name evidence="1" type="ORF">RchiOBHm_Chr2g0117371</name>
</gene>
<evidence type="ECO:0000313" key="2">
    <source>
        <dbReference type="Proteomes" id="UP000238479"/>
    </source>
</evidence>